<feature type="region of interest" description="Disordered" evidence="3">
    <location>
        <begin position="28"/>
        <end position="62"/>
    </location>
</feature>
<evidence type="ECO:0000256" key="1">
    <source>
        <dbReference type="ARBA" id="ARBA00007525"/>
    </source>
</evidence>
<feature type="compositionally biased region" description="Basic and acidic residues" evidence="3">
    <location>
        <begin position="30"/>
        <end position="62"/>
    </location>
</feature>
<evidence type="ECO:0008006" key="6">
    <source>
        <dbReference type="Google" id="ProtNLM"/>
    </source>
</evidence>
<feature type="region of interest" description="Disordered" evidence="3">
    <location>
        <begin position="501"/>
        <end position="606"/>
    </location>
</feature>
<reference evidence="4 5" key="1">
    <citation type="journal article" date="2014" name="Nat. Commun.">
        <title>Molecular traces of alternative social organization in a termite genome.</title>
        <authorList>
            <person name="Terrapon N."/>
            <person name="Li C."/>
            <person name="Robertson H.M."/>
            <person name="Ji L."/>
            <person name="Meng X."/>
            <person name="Booth W."/>
            <person name="Chen Z."/>
            <person name="Childers C.P."/>
            <person name="Glastad K.M."/>
            <person name="Gokhale K."/>
            <person name="Gowin J."/>
            <person name="Gronenberg W."/>
            <person name="Hermansen R.A."/>
            <person name="Hu H."/>
            <person name="Hunt B.G."/>
            <person name="Huylmans A.K."/>
            <person name="Khalil S.M."/>
            <person name="Mitchell R.D."/>
            <person name="Munoz-Torres M.C."/>
            <person name="Mustard J.A."/>
            <person name="Pan H."/>
            <person name="Reese J.T."/>
            <person name="Scharf M.E."/>
            <person name="Sun F."/>
            <person name="Vogel H."/>
            <person name="Xiao J."/>
            <person name="Yang W."/>
            <person name="Yang Z."/>
            <person name="Yang Z."/>
            <person name="Zhou J."/>
            <person name="Zhu J."/>
            <person name="Brent C.S."/>
            <person name="Elsik C.G."/>
            <person name="Goodisman M.A."/>
            <person name="Liberles D.A."/>
            <person name="Roe R.M."/>
            <person name="Vargo E.L."/>
            <person name="Vilcinskas A."/>
            <person name="Wang J."/>
            <person name="Bornberg-Bauer E."/>
            <person name="Korb J."/>
            <person name="Zhang G."/>
            <person name="Liebig J."/>
        </authorList>
    </citation>
    <scope>NUCLEOTIDE SEQUENCE [LARGE SCALE GENOMIC DNA]</scope>
    <source>
        <tissue evidence="4">Whole organism</tissue>
    </source>
</reference>
<dbReference type="GO" id="GO:0015630">
    <property type="term" value="C:microtubule cytoskeleton"/>
    <property type="evidence" value="ECO:0007669"/>
    <property type="project" value="TreeGrafter"/>
</dbReference>
<dbReference type="InterPro" id="IPR051483">
    <property type="entry name" value="MAP7_domain-containing"/>
</dbReference>
<feature type="non-terminal residue" evidence="4">
    <location>
        <position position="1"/>
    </location>
</feature>
<dbReference type="STRING" id="136037.A0A067QSS1"/>
<dbReference type="eggNOG" id="ENOG502QRJ9">
    <property type="taxonomic scope" value="Eukaryota"/>
</dbReference>
<protein>
    <recommendedName>
        <fullName evidence="6">Reticulocyte-binding protein 2-like protein a</fullName>
    </recommendedName>
</protein>
<feature type="region of interest" description="Disordered" evidence="3">
    <location>
        <begin position="272"/>
        <end position="474"/>
    </location>
</feature>
<sequence>ERIRALRDRQNEERQRKLEELKQQALAAQKFREQKEEERRRRIDELRQRDNDKRHQVEERKRQIWEAERDRREAILRKNQEREARIDSKRRNERSSIVFAFGSSTPRMLEPADTGGSFWGTRRATSTTNVMMFTAAPLTRRSSERDLDGSKKRATSASGLDCKPGEDMKMSSSMYEVFHWNSTPEPASKPIQRAKSLSCAPGSEPKTTPAKPDPQITASEIASELNLNLDGCARSFSSAPHTPSNRSVHISSILPGFGGLPGVVLATQHRVNRRKTDLMPTIPSPRDLTPTSSSRPSSVHLQGNRPFSRSPGRAYSMSRLDQLSRPRQRPAAELAALHEKTSGPATLGSSPTTAKSMSCSMSHLAGSRHAQRGSQLRRSNASCSMSQLTGSGQGYPVPPPRSTRAERLRQRAREMAHRGVTGSVGQLQGLRSGEVTPSPPSRPLSALSQQSVNSVNSGVSLRTRPAAASRRPRPFSIAVTGVTHESDSHAGHSSLRHSIAGDIHTSKTQNTNVDRESSKPPLPRVHSAKKLTKPEAPVKKATDRVIKSAKASPRMTPKATPLQSPGSEAPPSLSEDQIESREEKNETVVKSEVHEAEPPEEVSDVVKQPDVKVEPSLEETASVTVESKPVAEETEVHEEAIEQAVQPVETKVVQEEVVEKPEAAEHPEHIEPEVDMTASMMAKIRITTEVEAKAALAERRRLAREQAEREAELERQRLVSTYKLFAEHFTAII</sequence>
<evidence type="ECO:0000256" key="3">
    <source>
        <dbReference type="SAM" id="MobiDB-lite"/>
    </source>
</evidence>
<comment type="similarity">
    <text evidence="1">Belongs to the MAP7 family.</text>
</comment>
<proteinExistence type="inferred from homology"/>
<dbReference type="EMBL" id="KK852994">
    <property type="protein sequence ID" value="KDR12730.1"/>
    <property type="molecule type" value="Genomic_DNA"/>
</dbReference>
<dbReference type="Proteomes" id="UP000027135">
    <property type="component" value="Unassembled WGS sequence"/>
</dbReference>
<dbReference type="InParanoid" id="A0A067QSS1"/>
<feature type="region of interest" description="Disordered" evidence="3">
    <location>
        <begin position="184"/>
        <end position="215"/>
    </location>
</feature>
<name>A0A067QSS1_ZOONE</name>
<dbReference type="PANTHER" id="PTHR15073">
    <property type="entry name" value="MICROTUBULE-ASSOCIATED PROTEIN"/>
    <property type="match status" value="1"/>
</dbReference>
<feature type="region of interest" description="Disordered" evidence="3">
    <location>
        <begin position="139"/>
        <end position="167"/>
    </location>
</feature>
<gene>
    <name evidence="4" type="ORF">L798_12523</name>
</gene>
<feature type="compositionally biased region" description="Polar residues" evidence="3">
    <location>
        <begin position="343"/>
        <end position="361"/>
    </location>
</feature>
<feature type="compositionally biased region" description="Basic and acidic residues" evidence="3">
    <location>
        <begin position="403"/>
        <end position="417"/>
    </location>
</feature>
<dbReference type="OMA" id="DTSPMVF"/>
<feature type="compositionally biased region" description="Polar residues" evidence="3">
    <location>
        <begin position="372"/>
        <end position="390"/>
    </location>
</feature>
<dbReference type="GO" id="GO:0000226">
    <property type="term" value="P:microtubule cytoskeleton organization"/>
    <property type="evidence" value="ECO:0007669"/>
    <property type="project" value="TreeGrafter"/>
</dbReference>
<feature type="compositionally biased region" description="Polar residues" evidence="3">
    <location>
        <begin position="289"/>
        <end position="307"/>
    </location>
</feature>
<feature type="compositionally biased region" description="Basic and acidic residues" evidence="3">
    <location>
        <begin position="578"/>
        <end position="597"/>
    </location>
</feature>
<feature type="compositionally biased region" description="Basic and acidic residues" evidence="3">
    <location>
        <begin position="532"/>
        <end position="546"/>
    </location>
</feature>
<evidence type="ECO:0000313" key="4">
    <source>
        <dbReference type="EMBL" id="KDR12730.1"/>
    </source>
</evidence>
<keyword evidence="5" id="KW-1185">Reference proteome</keyword>
<organism evidence="4 5">
    <name type="scientific">Zootermopsis nevadensis</name>
    <name type="common">Dampwood termite</name>
    <dbReference type="NCBI Taxonomy" id="136037"/>
    <lineage>
        <taxon>Eukaryota</taxon>
        <taxon>Metazoa</taxon>
        <taxon>Ecdysozoa</taxon>
        <taxon>Arthropoda</taxon>
        <taxon>Hexapoda</taxon>
        <taxon>Insecta</taxon>
        <taxon>Pterygota</taxon>
        <taxon>Neoptera</taxon>
        <taxon>Polyneoptera</taxon>
        <taxon>Dictyoptera</taxon>
        <taxon>Blattodea</taxon>
        <taxon>Blattoidea</taxon>
        <taxon>Termitoidae</taxon>
        <taxon>Termopsidae</taxon>
        <taxon>Zootermopsis</taxon>
    </lineage>
</organism>
<feature type="region of interest" description="Disordered" evidence="3">
    <location>
        <begin position="615"/>
        <end position="634"/>
    </location>
</feature>
<dbReference type="AlphaFoldDB" id="A0A067QSS1"/>
<evidence type="ECO:0000313" key="5">
    <source>
        <dbReference type="Proteomes" id="UP000027135"/>
    </source>
</evidence>
<feature type="compositionally biased region" description="Basic and acidic residues" evidence="3">
    <location>
        <begin position="141"/>
        <end position="151"/>
    </location>
</feature>
<dbReference type="PANTHER" id="PTHR15073:SF18">
    <property type="entry name" value="ENSCONSIN, ISOFORM F"/>
    <property type="match status" value="1"/>
</dbReference>
<keyword evidence="2" id="KW-0175">Coiled coil</keyword>
<evidence type="ECO:0000256" key="2">
    <source>
        <dbReference type="ARBA" id="ARBA00023054"/>
    </source>
</evidence>
<feature type="compositionally biased region" description="Low complexity" evidence="3">
    <location>
        <begin position="443"/>
        <end position="469"/>
    </location>
</feature>
<accession>A0A067QSS1</accession>